<dbReference type="PANTHER" id="PTHR47955">
    <property type="entry name" value="CYTOCHROME P450 FAMILY 71 PROTEIN"/>
    <property type="match status" value="1"/>
</dbReference>
<proteinExistence type="inferred from homology"/>
<comment type="caution">
    <text evidence="7">The sequence shown here is derived from an EMBL/GenBank/DDBJ whole genome shotgun (WGS) entry which is preliminary data.</text>
</comment>
<dbReference type="GO" id="GO:0020037">
    <property type="term" value="F:heme binding"/>
    <property type="evidence" value="ECO:0007669"/>
    <property type="project" value="InterPro"/>
</dbReference>
<keyword evidence="6" id="KW-1133">Transmembrane helix</keyword>
<dbReference type="PRINTS" id="PR00463">
    <property type="entry name" value="EP450I"/>
</dbReference>
<keyword evidence="2" id="KW-0349">Heme</keyword>
<dbReference type="EMBL" id="JAPFFL010000005">
    <property type="protein sequence ID" value="KAJ6724358.1"/>
    <property type="molecule type" value="Genomic_DNA"/>
</dbReference>
<dbReference type="Proteomes" id="UP001151529">
    <property type="component" value="Chromosome 11"/>
</dbReference>
<dbReference type="GO" id="GO:0005506">
    <property type="term" value="F:iron ion binding"/>
    <property type="evidence" value="ECO:0007669"/>
    <property type="project" value="InterPro"/>
</dbReference>
<keyword evidence="3" id="KW-0479">Metal-binding</keyword>
<sequence length="358" mass="40014">MEQLLPSFPVLITILLFISIFWARTKLSRSNESSPNPPPGPWKLPFIGNLHQLLHPLFHHRLRDLAKKFGPVMQLQIGEVSTVIISSPEAAKEVLKTQDINFVDKPQPLVASILLYNSKGFGFAPYGDYWRELRKIAILEMLSAKRVRSFKSIREEEVSDFIGSIRAKEGSPINLSRMIYSLGNGIIARSIIRKKCKTQEAFLPIIDELMQALGGLNMADAFPSSRLIHMVSGVRSRLERMHREADEILDSIISESRANSGLASKMGKNEAEDLLGVLLDLQEHGNPESQLTISSIKATILELFTGGGVTSSTALEWAMSELIKSPRVMEKAQKEVRQVFDDIGTVLDLNKPSRFKIP</sequence>
<reference evidence="7" key="1">
    <citation type="submission" date="2022-11" db="EMBL/GenBank/DDBJ databases">
        <authorList>
            <person name="Hyden B.L."/>
            <person name="Feng K."/>
            <person name="Yates T."/>
            <person name="Jawdy S."/>
            <person name="Smart L.B."/>
            <person name="Muchero W."/>
        </authorList>
    </citation>
    <scope>NUCLEOTIDE SEQUENCE</scope>
    <source>
        <tissue evidence="7">Shoot tip</tissue>
    </source>
</reference>
<evidence type="ECO:0000256" key="1">
    <source>
        <dbReference type="ARBA" id="ARBA00010617"/>
    </source>
</evidence>
<reference evidence="7" key="2">
    <citation type="journal article" date="2023" name="Int. J. Mol. Sci.">
        <title>De Novo Assembly and Annotation of 11 Diverse Shrub Willow (Salix) Genomes Reveals Novel Gene Organization in Sex-Linked Regions.</title>
        <authorList>
            <person name="Hyden B."/>
            <person name="Feng K."/>
            <person name="Yates T.B."/>
            <person name="Jawdy S."/>
            <person name="Cereghino C."/>
            <person name="Smart L.B."/>
            <person name="Muchero W."/>
        </authorList>
    </citation>
    <scope>NUCLEOTIDE SEQUENCE [LARGE SCALE GENOMIC DNA]</scope>
    <source>
        <tissue evidence="7">Shoot tip</tissue>
    </source>
</reference>
<organism evidence="7 8">
    <name type="scientific">Salix viminalis</name>
    <name type="common">Common osier</name>
    <name type="synonym">Basket willow</name>
    <dbReference type="NCBI Taxonomy" id="40686"/>
    <lineage>
        <taxon>Eukaryota</taxon>
        <taxon>Viridiplantae</taxon>
        <taxon>Streptophyta</taxon>
        <taxon>Embryophyta</taxon>
        <taxon>Tracheophyta</taxon>
        <taxon>Spermatophyta</taxon>
        <taxon>Magnoliopsida</taxon>
        <taxon>eudicotyledons</taxon>
        <taxon>Gunneridae</taxon>
        <taxon>Pentapetalae</taxon>
        <taxon>rosids</taxon>
        <taxon>fabids</taxon>
        <taxon>Malpighiales</taxon>
        <taxon>Salicaceae</taxon>
        <taxon>Saliceae</taxon>
        <taxon>Salix</taxon>
    </lineage>
</organism>
<evidence type="ECO:0000256" key="4">
    <source>
        <dbReference type="ARBA" id="ARBA00023002"/>
    </source>
</evidence>
<feature type="transmembrane region" description="Helical" evidence="6">
    <location>
        <begin position="6"/>
        <end position="23"/>
    </location>
</feature>
<dbReference type="GO" id="GO:0016705">
    <property type="term" value="F:oxidoreductase activity, acting on paired donors, with incorporation or reduction of molecular oxygen"/>
    <property type="evidence" value="ECO:0007669"/>
    <property type="project" value="InterPro"/>
</dbReference>
<dbReference type="AlphaFoldDB" id="A0A9Q0U6N5"/>
<evidence type="ECO:0000256" key="5">
    <source>
        <dbReference type="ARBA" id="ARBA00023004"/>
    </source>
</evidence>
<gene>
    <name evidence="7" type="ORF">OIU85_022298</name>
</gene>
<keyword evidence="4" id="KW-0560">Oxidoreductase</keyword>
<dbReference type="PANTHER" id="PTHR47955:SF8">
    <property type="entry name" value="CYTOCHROME P450 71D11-LIKE"/>
    <property type="match status" value="1"/>
</dbReference>
<dbReference type="Pfam" id="PF00067">
    <property type="entry name" value="p450"/>
    <property type="match status" value="1"/>
</dbReference>
<keyword evidence="8" id="KW-1185">Reference proteome</keyword>
<comment type="similarity">
    <text evidence="1">Belongs to the cytochrome P450 family.</text>
</comment>
<evidence type="ECO:0000313" key="7">
    <source>
        <dbReference type="EMBL" id="KAJ6724358.1"/>
    </source>
</evidence>
<keyword evidence="6" id="KW-0472">Membrane</keyword>
<keyword evidence="5" id="KW-0408">Iron</keyword>
<evidence type="ECO:0000256" key="6">
    <source>
        <dbReference type="SAM" id="Phobius"/>
    </source>
</evidence>
<evidence type="ECO:0000256" key="3">
    <source>
        <dbReference type="ARBA" id="ARBA00022723"/>
    </source>
</evidence>
<dbReference type="SUPFAM" id="SSF48264">
    <property type="entry name" value="Cytochrome P450"/>
    <property type="match status" value="1"/>
</dbReference>
<dbReference type="Gene3D" id="1.10.630.10">
    <property type="entry name" value="Cytochrome P450"/>
    <property type="match status" value="1"/>
</dbReference>
<dbReference type="InterPro" id="IPR002401">
    <property type="entry name" value="Cyt_P450_E_grp-I"/>
</dbReference>
<evidence type="ECO:0000313" key="8">
    <source>
        <dbReference type="Proteomes" id="UP001151529"/>
    </source>
</evidence>
<dbReference type="OrthoDB" id="843997at2759"/>
<dbReference type="InterPro" id="IPR036396">
    <property type="entry name" value="Cyt_P450_sf"/>
</dbReference>
<protein>
    <submittedName>
        <fullName evidence="7">PREMNASPIRODIENE OXYGENASE-LIKE</fullName>
    </submittedName>
</protein>
<evidence type="ECO:0000256" key="2">
    <source>
        <dbReference type="ARBA" id="ARBA00022617"/>
    </source>
</evidence>
<accession>A0A9Q0U6N5</accession>
<dbReference type="InterPro" id="IPR001128">
    <property type="entry name" value="Cyt_P450"/>
</dbReference>
<name>A0A9Q0U6N5_SALVM</name>
<dbReference type="GO" id="GO:0004497">
    <property type="term" value="F:monooxygenase activity"/>
    <property type="evidence" value="ECO:0007669"/>
    <property type="project" value="InterPro"/>
</dbReference>
<keyword evidence="6" id="KW-0812">Transmembrane</keyword>